<sequence length="240" mass="25381">MHRRGLAIMVPAMLAIALMGTIGCDANHAPVLGAITVSADTCVPGGTAVLRISATDADGDLVTFTWETTAGTLSQTTGDTVIWTAPSVSGPATFTVVGSDGRGGADSASKVLNVRAWLRGNADEFTDDSTYVPNPGTVSVELDLTGIVPVGAFVDSVRASAYFDPDTLDGMFFSVWVIAPSGKQQLVWDHVSGDLELDDVLVDHLANEPASGKWYLKVTRDAAGEDAYIEEFALDLYYRY</sequence>
<evidence type="ECO:0000313" key="2">
    <source>
        <dbReference type="EMBL" id="HGK28900.1"/>
    </source>
</evidence>
<dbReference type="PROSITE" id="PS51257">
    <property type="entry name" value="PROKAR_LIPOPROTEIN"/>
    <property type="match status" value="1"/>
</dbReference>
<evidence type="ECO:0000256" key="1">
    <source>
        <dbReference type="SAM" id="SignalP"/>
    </source>
</evidence>
<dbReference type="SUPFAM" id="SSF49785">
    <property type="entry name" value="Galactose-binding domain-like"/>
    <property type="match status" value="1"/>
</dbReference>
<comment type="caution">
    <text evidence="2">The sequence shown here is derived from an EMBL/GenBank/DDBJ whole genome shotgun (WGS) entry which is preliminary data.</text>
</comment>
<feature type="chain" id="PRO_5028196955" description="P/Homo B domain-containing protein" evidence="1">
    <location>
        <begin position="18"/>
        <end position="240"/>
    </location>
</feature>
<dbReference type="Gene3D" id="2.60.40.10">
    <property type="entry name" value="Immunoglobulins"/>
    <property type="match status" value="1"/>
</dbReference>
<dbReference type="Pfam" id="PF17963">
    <property type="entry name" value="Big_9"/>
    <property type="match status" value="1"/>
</dbReference>
<name>A0A7C4GHG3_UNCW3</name>
<evidence type="ECO:0008006" key="3">
    <source>
        <dbReference type="Google" id="ProtNLM"/>
    </source>
</evidence>
<dbReference type="EMBL" id="DSUT01000174">
    <property type="protein sequence ID" value="HGK28900.1"/>
    <property type="molecule type" value="Genomic_DNA"/>
</dbReference>
<keyword evidence="1" id="KW-0732">Signal</keyword>
<dbReference type="InterPro" id="IPR013783">
    <property type="entry name" value="Ig-like_fold"/>
</dbReference>
<reference evidence="2" key="1">
    <citation type="journal article" date="2020" name="mSystems">
        <title>Genome- and Community-Level Interaction Insights into Carbon Utilization and Element Cycling Functions of Hydrothermarchaeota in Hydrothermal Sediment.</title>
        <authorList>
            <person name="Zhou Z."/>
            <person name="Liu Y."/>
            <person name="Xu W."/>
            <person name="Pan J."/>
            <person name="Luo Z.H."/>
            <person name="Li M."/>
        </authorList>
    </citation>
    <scope>NUCLEOTIDE SEQUENCE [LARGE SCALE GENOMIC DNA]</scope>
    <source>
        <strain evidence="2">SpSt-488</strain>
    </source>
</reference>
<proteinExistence type="predicted"/>
<dbReference type="AlphaFoldDB" id="A0A7C4GHG3"/>
<protein>
    <recommendedName>
        <fullName evidence="3">P/Homo B domain-containing protein</fullName>
    </recommendedName>
</protein>
<feature type="signal peptide" evidence="1">
    <location>
        <begin position="1"/>
        <end position="17"/>
    </location>
</feature>
<accession>A0A7C4GHG3</accession>
<gene>
    <name evidence="2" type="ORF">ENS41_08165</name>
</gene>
<organism evidence="2">
    <name type="scientific">candidate division WOR-3 bacterium</name>
    <dbReference type="NCBI Taxonomy" id="2052148"/>
    <lineage>
        <taxon>Bacteria</taxon>
        <taxon>Bacteria division WOR-3</taxon>
    </lineage>
</organism>
<dbReference type="InterPro" id="IPR008979">
    <property type="entry name" value="Galactose-bd-like_sf"/>
</dbReference>